<dbReference type="InterPro" id="IPR048634">
    <property type="entry name" value="SecD_SecF_C"/>
</dbReference>
<dbReference type="AlphaFoldDB" id="A0A1F6TI54"/>
<dbReference type="Pfam" id="PF07549">
    <property type="entry name" value="Sec_GG"/>
    <property type="match status" value="1"/>
</dbReference>
<dbReference type="SUPFAM" id="SSF82866">
    <property type="entry name" value="Multidrug efflux transporter AcrB transmembrane domain"/>
    <property type="match status" value="1"/>
</dbReference>
<evidence type="ECO:0000256" key="3">
    <source>
        <dbReference type="ARBA" id="ARBA00022475"/>
    </source>
</evidence>
<dbReference type="GO" id="GO:0065002">
    <property type="term" value="P:intracellular protein transmembrane transport"/>
    <property type="evidence" value="ECO:0007669"/>
    <property type="project" value="UniProtKB-UniRule"/>
</dbReference>
<feature type="transmembrane region" description="Helical" evidence="9">
    <location>
        <begin position="240"/>
        <end position="257"/>
    </location>
</feature>
<name>A0A1F6TI54_9PROT</name>
<comment type="caution">
    <text evidence="11">The sequence shown here is derived from an EMBL/GenBank/DDBJ whole genome shotgun (WGS) entry which is preliminary data.</text>
</comment>
<keyword evidence="2 9" id="KW-0813">Transport</keyword>
<evidence type="ECO:0000256" key="6">
    <source>
        <dbReference type="ARBA" id="ARBA00022989"/>
    </source>
</evidence>
<comment type="similarity">
    <text evidence="9">Belongs to the SecD/SecF family. SecF subfamily.</text>
</comment>
<dbReference type="InterPro" id="IPR022813">
    <property type="entry name" value="SecD/SecF_arch_bac"/>
</dbReference>
<dbReference type="GO" id="GO:0043952">
    <property type="term" value="P:protein transport by the Sec complex"/>
    <property type="evidence" value="ECO:0007669"/>
    <property type="project" value="UniProtKB-UniRule"/>
</dbReference>
<dbReference type="InterPro" id="IPR022646">
    <property type="entry name" value="SecD/SecF_CS"/>
</dbReference>
<feature type="transmembrane region" description="Helical" evidence="9">
    <location>
        <begin position="263"/>
        <end position="292"/>
    </location>
</feature>
<evidence type="ECO:0000256" key="4">
    <source>
        <dbReference type="ARBA" id="ARBA00022692"/>
    </source>
</evidence>
<evidence type="ECO:0000259" key="10">
    <source>
        <dbReference type="Pfam" id="PF02355"/>
    </source>
</evidence>
<accession>A0A1F6TI54</accession>
<gene>
    <name evidence="9" type="primary">secF</name>
    <name evidence="11" type="ORF">A2150_01625</name>
</gene>
<dbReference type="GO" id="GO:0006605">
    <property type="term" value="P:protein targeting"/>
    <property type="evidence" value="ECO:0007669"/>
    <property type="project" value="UniProtKB-UniRule"/>
</dbReference>
<dbReference type="NCBIfam" id="TIGR00966">
    <property type="entry name" value="transloc_SecF"/>
    <property type="match status" value="1"/>
</dbReference>
<evidence type="ECO:0000313" key="12">
    <source>
        <dbReference type="Proteomes" id="UP000177925"/>
    </source>
</evidence>
<dbReference type="GO" id="GO:0015450">
    <property type="term" value="F:protein-transporting ATPase activity"/>
    <property type="evidence" value="ECO:0007669"/>
    <property type="project" value="InterPro"/>
</dbReference>
<comment type="subunit">
    <text evidence="9">Forms a complex with SecD. Part of the essential Sec protein translocation apparatus which comprises SecA, SecYEG and auxiliary proteins SecDF-YajC and YidC.</text>
</comment>
<keyword evidence="7 9" id="KW-0811">Translocation</keyword>
<evidence type="ECO:0000256" key="9">
    <source>
        <dbReference type="HAMAP-Rule" id="MF_01464"/>
    </source>
</evidence>
<comment type="subcellular location">
    <subcellularLocation>
        <location evidence="1 9">Cell membrane</location>
        <topology evidence="1 9">Multi-pass membrane protein</topology>
    </subcellularLocation>
</comment>
<keyword evidence="4 9" id="KW-0812">Transmembrane</keyword>
<evidence type="ECO:0000256" key="5">
    <source>
        <dbReference type="ARBA" id="ARBA00022927"/>
    </source>
</evidence>
<dbReference type="InterPro" id="IPR022645">
    <property type="entry name" value="SecD/SecF_bac"/>
</dbReference>
<evidence type="ECO:0000256" key="2">
    <source>
        <dbReference type="ARBA" id="ARBA00022448"/>
    </source>
</evidence>
<feature type="transmembrane region" description="Helical" evidence="9">
    <location>
        <begin position="160"/>
        <end position="182"/>
    </location>
</feature>
<dbReference type="GO" id="GO:0005886">
    <property type="term" value="C:plasma membrane"/>
    <property type="evidence" value="ECO:0007669"/>
    <property type="project" value="UniProtKB-SubCell"/>
</dbReference>
<dbReference type="InterPro" id="IPR005665">
    <property type="entry name" value="SecF_bac"/>
</dbReference>
<evidence type="ECO:0000313" key="11">
    <source>
        <dbReference type="EMBL" id="OGI44755.1"/>
    </source>
</evidence>
<dbReference type="HAMAP" id="MF_01464_B">
    <property type="entry name" value="SecF_B"/>
    <property type="match status" value="1"/>
</dbReference>
<reference evidence="11 12" key="1">
    <citation type="journal article" date="2016" name="Nat. Commun.">
        <title>Thousands of microbial genomes shed light on interconnected biogeochemical processes in an aquifer system.</title>
        <authorList>
            <person name="Anantharaman K."/>
            <person name="Brown C.T."/>
            <person name="Hug L.A."/>
            <person name="Sharon I."/>
            <person name="Castelle C.J."/>
            <person name="Probst A.J."/>
            <person name="Thomas B.C."/>
            <person name="Singh A."/>
            <person name="Wilkins M.J."/>
            <person name="Karaoz U."/>
            <person name="Brodie E.L."/>
            <person name="Williams K.H."/>
            <person name="Hubbard S.S."/>
            <person name="Banfield J.F."/>
        </authorList>
    </citation>
    <scope>NUCLEOTIDE SEQUENCE [LARGE SCALE GENOMIC DNA]</scope>
</reference>
<proteinExistence type="inferred from homology"/>
<feature type="transmembrane region" description="Helical" evidence="9">
    <location>
        <begin position="12"/>
        <end position="35"/>
    </location>
</feature>
<feature type="transmembrane region" description="Helical" evidence="9">
    <location>
        <begin position="133"/>
        <end position="153"/>
    </location>
</feature>
<dbReference type="FunFam" id="1.20.1640.10:FF:000025">
    <property type="entry name" value="Protein-export membrane protein SecF"/>
    <property type="match status" value="1"/>
</dbReference>
<dbReference type="Proteomes" id="UP000177925">
    <property type="component" value="Unassembled WGS sequence"/>
</dbReference>
<dbReference type="Gene3D" id="1.20.1640.10">
    <property type="entry name" value="Multidrug efflux transporter AcrB transmembrane domain"/>
    <property type="match status" value="1"/>
</dbReference>
<dbReference type="PANTHER" id="PTHR30081:SF8">
    <property type="entry name" value="PROTEIN TRANSLOCASE SUBUNIT SECF"/>
    <property type="match status" value="1"/>
</dbReference>
<feature type="transmembrane region" description="Helical" evidence="9">
    <location>
        <begin position="188"/>
        <end position="209"/>
    </location>
</feature>
<evidence type="ECO:0000256" key="7">
    <source>
        <dbReference type="ARBA" id="ARBA00023010"/>
    </source>
</evidence>
<organism evidence="11 12">
    <name type="scientific">Candidatus Muproteobacteria bacterium RBG_16_64_11</name>
    <dbReference type="NCBI Taxonomy" id="1817758"/>
    <lineage>
        <taxon>Bacteria</taxon>
        <taxon>Pseudomonadati</taxon>
        <taxon>Pseudomonadota</taxon>
        <taxon>Candidatus Muproteobacteria</taxon>
    </lineage>
</organism>
<evidence type="ECO:0000256" key="8">
    <source>
        <dbReference type="ARBA" id="ARBA00023136"/>
    </source>
</evidence>
<evidence type="ECO:0000256" key="1">
    <source>
        <dbReference type="ARBA" id="ARBA00004651"/>
    </source>
</evidence>
<dbReference type="Pfam" id="PF02355">
    <property type="entry name" value="SecD_SecF_C"/>
    <property type="match status" value="1"/>
</dbReference>
<keyword evidence="6 9" id="KW-1133">Transmembrane helix</keyword>
<keyword evidence="5 9" id="KW-0653">Protein transport</keyword>
<keyword evidence="8 9" id="KW-0472">Membrane</keyword>
<sequence>MEFFKIKTDIPFMRHALFFNVVSLITFLLAVGFLATKGLNFGVDFTGGTVMEVNYGHSADIPKIRGALTGMNLHDVSVQNFGTSRDVLIRLPLRPETTSASLSESVMETLRRDDAGAELRRVEFVGPQVGKELVENGGLALLFVSLGIVLYLWMRFEWKFGVAAIVANLHDVVIILGFFAFFQWDFSLTVLAAVLAVLGYSVNESVVVFDRVRENFRKMRKSSVPEIIDNAITSTMSRTIITHGCTQLAVVSMLLFGGETLHYFALALTIGILFGIYSSVLVASPIVMWLGVSREDLLPAKKDAAPNQSP</sequence>
<keyword evidence="3 9" id="KW-1003">Cell membrane</keyword>
<feature type="domain" description="Protein export membrane protein SecD/SecF C-terminal" evidence="10">
    <location>
        <begin position="111"/>
        <end position="291"/>
    </location>
</feature>
<dbReference type="NCBIfam" id="TIGR00916">
    <property type="entry name" value="2A0604s01"/>
    <property type="match status" value="1"/>
</dbReference>
<protein>
    <recommendedName>
        <fullName evidence="9">Protein-export membrane protein SecF</fullName>
    </recommendedName>
</protein>
<dbReference type="STRING" id="1817758.A2150_01625"/>
<comment type="function">
    <text evidence="9">Part of the Sec protein translocase complex. Interacts with the SecYEG preprotein conducting channel. SecDF uses the proton motive force (PMF) to complete protein translocation after the ATP-dependent function of SecA.</text>
</comment>
<dbReference type="EMBL" id="MFSS01000013">
    <property type="protein sequence ID" value="OGI44755.1"/>
    <property type="molecule type" value="Genomic_DNA"/>
</dbReference>
<dbReference type="PANTHER" id="PTHR30081">
    <property type="entry name" value="PROTEIN-EXPORT MEMBRANE PROTEIN SEC"/>
    <property type="match status" value="1"/>
</dbReference>
<dbReference type="InterPro" id="IPR055344">
    <property type="entry name" value="SecD_SecF_C_bact"/>
</dbReference>
<dbReference type="PRINTS" id="PR01755">
    <property type="entry name" value="SECFTRNLCASE"/>
</dbReference>